<dbReference type="Proteomes" id="UP000008721">
    <property type="component" value="Chromosome"/>
</dbReference>
<dbReference type="Gene3D" id="3.40.1550.10">
    <property type="entry name" value="CheC-like"/>
    <property type="match status" value="1"/>
</dbReference>
<dbReference type="InterPro" id="IPR028051">
    <property type="entry name" value="CheX-like_dom"/>
</dbReference>
<dbReference type="AlphaFoldDB" id="E4TYR9"/>
<dbReference type="Pfam" id="PF13690">
    <property type="entry name" value="CheX"/>
    <property type="match status" value="1"/>
</dbReference>
<protein>
    <recommendedName>
        <fullName evidence="2">Chemotaxis phosphatase CheX-like domain-containing protein</fullName>
    </recommendedName>
</protein>
<proteinExistence type="predicted"/>
<dbReference type="RefSeq" id="WP_013460257.1">
    <property type="nucleotide sequence ID" value="NC_014762.1"/>
</dbReference>
<sequence>MLPIIVEAATNFFLHQIRLPYDFIDSTKKRTLFAYIDIETTNGEIHRAYIGCDPMLIQTIAEIFLGEDESDEQTLIDMLLETTNMIVGSAKVLAGELYETSLSIATPFLLSDEEVSAVQLDNSKCIGINGGEMTIALQRL</sequence>
<evidence type="ECO:0000259" key="2">
    <source>
        <dbReference type="Pfam" id="PF13690"/>
    </source>
</evidence>
<dbReference type="HOGENOM" id="CLU_1831496_0_0_7"/>
<dbReference type="GO" id="GO:0006935">
    <property type="term" value="P:chemotaxis"/>
    <property type="evidence" value="ECO:0007669"/>
    <property type="project" value="UniProtKB-KW"/>
</dbReference>
<evidence type="ECO:0000313" key="4">
    <source>
        <dbReference type="Proteomes" id="UP000008721"/>
    </source>
</evidence>
<dbReference type="STRING" id="709032.Sulku_1398"/>
<dbReference type="KEGG" id="sku:Sulku_1398"/>
<dbReference type="InterPro" id="IPR028976">
    <property type="entry name" value="CheC-like_sf"/>
</dbReference>
<dbReference type="EMBL" id="CP002355">
    <property type="protein sequence ID" value="ADR34060.1"/>
    <property type="molecule type" value="Genomic_DNA"/>
</dbReference>
<dbReference type="SUPFAM" id="SSF103039">
    <property type="entry name" value="CheC-like"/>
    <property type="match status" value="1"/>
</dbReference>
<evidence type="ECO:0000313" key="3">
    <source>
        <dbReference type="EMBL" id="ADR34060.1"/>
    </source>
</evidence>
<feature type="domain" description="Chemotaxis phosphatase CheX-like" evidence="2">
    <location>
        <begin position="48"/>
        <end position="126"/>
    </location>
</feature>
<organism evidence="3 4">
    <name type="scientific">Sulfuricurvum kujiense (strain ATCC BAA-921 / DSM 16994 / JCM 11577 / YK-1)</name>
    <dbReference type="NCBI Taxonomy" id="709032"/>
    <lineage>
        <taxon>Bacteria</taxon>
        <taxon>Pseudomonadati</taxon>
        <taxon>Campylobacterota</taxon>
        <taxon>Epsilonproteobacteria</taxon>
        <taxon>Campylobacterales</taxon>
        <taxon>Sulfurimonadaceae</taxon>
        <taxon>Sulfuricurvum</taxon>
    </lineage>
</organism>
<keyword evidence="1" id="KW-0145">Chemotaxis</keyword>
<accession>E4TYR9</accession>
<dbReference type="OrthoDB" id="5334472at2"/>
<reference evidence="3 4" key="1">
    <citation type="journal article" date="2012" name="Stand. Genomic Sci.">
        <title>Complete genome sequence of the sulfur compounds oxidizing chemolithoautotroph Sulfuricurvum kujiense type strain (YK-1(T)).</title>
        <authorList>
            <person name="Han C."/>
            <person name="Kotsyurbenko O."/>
            <person name="Chertkov O."/>
            <person name="Held B."/>
            <person name="Lapidus A."/>
            <person name="Nolan M."/>
            <person name="Lucas S."/>
            <person name="Hammon N."/>
            <person name="Deshpande S."/>
            <person name="Cheng J.F."/>
            <person name="Tapia R."/>
            <person name="Goodwin L.A."/>
            <person name="Pitluck S."/>
            <person name="Liolios K."/>
            <person name="Pagani I."/>
            <person name="Ivanova N."/>
            <person name="Mavromatis K."/>
            <person name="Mikhailova N."/>
            <person name="Pati A."/>
            <person name="Chen A."/>
            <person name="Palaniappan K."/>
            <person name="Land M."/>
            <person name="Hauser L."/>
            <person name="Chang Y.J."/>
            <person name="Jeffries C.D."/>
            <person name="Brambilla E.M."/>
            <person name="Rohde M."/>
            <person name="Spring S."/>
            <person name="Sikorski J."/>
            <person name="Goker M."/>
            <person name="Woyke T."/>
            <person name="Bristow J."/>
            <person name="Eisen J.A."/>
            <person name="Markowitz V."/>
            <person name="Hugenholtz P."/>
            <person name="Kyrpides N.C."/>
            <person name="Klenk H.P."/>
            <person name="Detter J.C."/>
        </authorList>
    </citation>
    <scope>NUCLEOTIDE SEQUENCE [LARGE SCALE GENOMIC DNA]</scope>
    <source>
        <strain evidence="4">ATCC BAA-921 / DSM 16994 / JCM 11577 / YK-1</strain>
    </source>
</reference>
<evidence type="ECO:0000256" key="1">
    <source>
        <dbReference type="ARBA" id="ARBA00022500"/>
    </source>
</evidence>
<name>E4TYR9_SULKY</name>
<keyword evidence="4" id="KW-1185">Reference proteome</keyword>
<gene>
    <name evidence="3" type="ordered locus">Sulku_1398</name>
</gene>